<evidence type="ECO:0000313" key="2">
    <source>
        <dbReference type="Proteomes" id="UP000664795"/>
    </source>
</evidence>
<protein>
    <submittedName>
        <fullName evidence="1">Uncharacterized protein</fullName>
    </submittedName>
</protein>
<dbReference type="RefSeq" id="WP_207336227.1">
    <property type="nucleotide sequence ID" value="NZ_JAFMYU010000011.1"/>
</dbReference>
<keyword evidence="2" id="KW-1185">Reference proteome</keyword>
<sequence length="159" mass="18440">MNDETWFLIITIEHIKNEIDMGLFDFLKPKKKKQVLTFYSERLTDVEKVSINLMMVFIVTHLGQRVAHSEEKKFVTIVSNEILGLNNQIISNLKGENFDYTKVVYSLELENKKFFAGTFIELANIIKDQSVMKLVAVIVEDMGLSFEDVVKEHYKGINM</sequence>
<reference evidence="1 2" key="1">
    <citation type="submission" date="2021-03" db="EMBL/GenBank/DDBJ databases">
        <title>Fibrella sp. HMF5036 genome sequencing and assembly.</title>
        <authorList>
            <person name="Kang H."/>
            <person name="Kim H."/>
            <person name="Bae S."/>
            <person name="Joh K."/>
        </authorList>
    </citation>
    <scope>NUCLEOTIDE SEQUENCE [LARGE SCALE GENOMIC DNA]</scope>
    <source>
        <strain evidence="1 2">HMF5036</strain>
    </source>
</reference>
<comment type="caution">
    <text evidence="1">The sequence shown here is derived from an EMBL/GenBank/DDBJ whole genome shotgun (WGS) entry which is preliminary data.</text>
</comment>
<dbReference type="AlphaFoldDB" id="A0A939K1H0"/>
<dbReference type="EMBL" id="JAFMYU010000011">
    <property type="protein sequence ID" value="MBO0932260.1"/>
    <property type="molecule type" value="Genomic_DNA"/>
</dbReference>
<evidence type="ECO:0000313" key="1">
    <source>
        <dbReference type="EMBL" id="MBO0932260.1"/>
    </source>
</evidence>
<name>A0A939K1H0_9BACT</name>
<dbReference type="Proteomes" id="UP000664795">
    <property type="component" value="Unassembled WGS sequence"/>
</dbReference>
<organism evidence="1 2">
    <name type="scientific">Fibrella aquatilis</name>
    <dbReference type="NCBI Taxonomy" id="2817059"/>
    <lineage>
        <taxon>Bacteria</taxon>
        <taxon>Pseudomonadati</taxon>
        <taxon>Bacteroidota</taxon>
        <taxon>Cytophagia</taxon>
        <taxon>Cytophagales</taxon>
        <taxon>Spirosomataceae</taxon>
        <taxon>Fibrella</taxon>
    </lineage>
</organism>
<gene>
    <name evidence="1" type="ORF">J2I48_14705</name>
</gene>
<proteinExistence type="predicted"/>
<accession>A0A939K1H0</accession>